<keyword evidence="1" id="KW-1133">Transmembrane helix</keyword>
<dbReference type="Proteomes" id="UP000813018">
    <property type="component" value="Unassembled WGS sequence"/>
</dbReference>
<evidence type="ECO:0000256" key="1">
    <source>
        <dbReference type="SAM" id="Phobius"/>
    </source>
</evidence>
<dbReference type="EMBL" id="JAHYXK010000010">
    <property type="protein sequence ID" value="MBW7467921.1"/>
    <property type="molecule type" value="Genomic_DNA"/>
</dbReference>
<feature type="transmembrane region" description="Helical" evidence="1">
    <location>
        <begin position="236"/>
        <end position="261"/>
    </location>
</feature>
<feature type="transmembrane region" description="Helical" evidence="1">
    <location>
        <begin position="303"/>
        <end position="321"/>
    </location>
</feature>
<sequence>MEQVSSSAPLITNDAVVLGILVVILAFVFKTSSSNHPFFRKFYSVVPSVLLCYLIPSLLNSFNIISGEQSGLYNMASRYLLPASLVLFTLSLDLKEIWKLRHKAGLMFLTGTAGIMIGGPVAILIVSSFAPDIVGGEGPMAVWRGLSTIAGSWIGGGANQLAMFEVFKPDPNLFSAVIAVDVIVANVWMAVLLYGAGISERVDRFFKADSTAVNDLKVKIEQHQLNIMKIPALADLAMIAGVGLGVTGVAHFFADIIAPWIELNAPYLDKFSLTSGFFWIVVIATTIGVFLSFTKARELEGVGATRIGSLFLYILVATIGMQMDITAIVSQPGLFLVGLIWIMVHMLLLLIIGKLVRAPFFFLAVGSQANVGGAASAPIVAAAFHPALAPVGVLLSILGYAVGTYGAYLSGLMMQMVAP</sequence>
<dbReference type="PANTHER" id="PTHR34289:SF8">
    <property type="entry name" value="DUF819 DOMAIN-CONTAINING PROTEIN"/>
    <property type="match status" value="1"/>
</dbReference>
<feature type="transmembrane region" description="Helical" evidence="1">
    <location>
        <begin position="79"/>
        <end position="94"/>
    </location>
</feature>
<dbReference type="Pfam" id="PF05684">
    <property type="entry name" value="DUF819"/>
    <property type="match status" value="1"/>
</dbReference>
<proteinExistence type="predicted"/>
<feature type="transmembrane region" description="Helical" evidence="1">
    <location>
        <begin position="360"/>
        <end position="381"/>
    </location>
</feature>
<organism evidence="2 3">
    <name type="scientific">Pontibacter aydingkolensis</name>
    <dbReference type="NCBI Taxonomy" id="1911536"/>
    <lineage>
        <taxon>Bacteria</taxon>
        <taxon>Pseudomonadati</taxon>
        <taxon>Bacteroidota</taxon>
        <taxon>Cytophagia</taxon>
        <taxon>Cytophagales</taxon>
        <taxon>Hymenobacteraceae</taxon>
        <taxon>Pontibacter</taxon>
    </lineage>
</organism>
<protein>
    <submittedName>
        <fullName evidence="2">DUF819 family protein</fullName>
    </submittedName>
</protein>
<evidence type="ECO:0000313" key="3">
    <source>
        <dbReference type="Proteomes" id="UP000813018"/>
    </source>
</evidence>
<keyword evidence="1" id="KW-0812">Transmembrane</keyword>
<feature type="transmembrane region" description="Helical" evidence="1">
    <location>
        <begin position="387"/>
        <end position="408"/>
    </location>
</feature>
<dbReference type="PANTHER" id="PTHR34289">
    <property type="entry name" value="PROTEIN, PUTATIVE (DUF819)-RELATED"/>
    <property type="match status" value="1"/>
</dbReference>
<evidence type="ECO:0000313" key="2">
    <source>
        <dbReference type="EMBL" id="MBW7467921.1"/>
    </source>
</evidence>
<accession>A0ABS7CVP8</accession>
<keyword evidence="1" id="KW-0472">Membrane</keyword>
<name>A0ABS7CVP8_9BACT</name>
<feature type="transmembrane region" description="Helical" evidence="1">
    <location>
        <begin position="333"/>
        <end position="353"/>
    </location>
</feature>
<feature type="transmembrane region" description="Helical" evidence="1">
    <location>
        <begin position="273"/>
        <end position="291"/>
    </location>
</feature>
<dbReference type="RefSeq" id="WP_219877799.1">
    <property type="nucleotide sequence ID" value="NZ_JAHYXK010000010.1"/>
</dbReference>
<gene>
    <name evidence="2" type="ORF">K0O23_12675</name>
</gene>
<dbReference type="InterPro" id="IPR008537">
    <property type="entry name" value="DUF819"/>
</dbReference>
<feature type="transmembrane region" description="Helical" evidence="1">
    <location>
        <begin position="41"/>
        <end position="59"/>
    </location>
</feature>
<reference evidence="2 3" key="1">
    <citation type="journal article" date="2016" name="Int. J. Syst. Evol. Microbiol.">
        <title>Pontibacter aydingkolensis sp. nov., isolated from soil of a salt lake.</title>
        <authorList>
            <person name="Osman G."/>
            <person name="Zhang T."/>
            <person name="Lou K."/>
            <person name="Gao Y."/>
            <person name="Chang W."/>
            <person name="Lin Q."/>
            <person name="Yang H.M."/>
            <person name="Huo X.D."/>
            <person name="Wang N."/>
        </authorList>
    </citation>
    <scope>NUCLEOTIDE SEQUENCE [LARGE SCALE GENOMIC DNA]</scope>
    <source>
        <strain evidence="2 3">KACC 19255</strain>
    </source>
</reference>
<keyword evidence="3" id="KW-1185">Reference proteome</keyword>
<feature type="transmembrane region" description="Helical" evidence="1">
    <location>
        <begin position="173"/>
        <end position="197"/>
    </location>
</feature>
<feature type="transmembrane region" description="Helical" evidence="1">
    <location>
        <begin position="6"/>
        <end position="29"/>
    </location>
</feature>
<feature type="transmembrane region" description="Helical" evidence="1">
    <location>
        <begin position="106"/>
        <end position="130"/>
    </location>
</feature>
<comment type="caution">
    <text evidence="2">The sequence shown here is derived from an EMBL/GenBank/DDBJ whole genome shotgun (WGS) entry which is preliminary data.</text>
</comment>